<keyword evidence="2" id="KW-1003">Cell membrane</keyword>
<dbReference type="Pfam" id="PF03176">
    <property type="entry name" value="MMPL"/>
    <property type="match status" value="2"/>
</dbReference>
<evidence type="ECO:0000259" key="7">
    <source>
        <dbReference type="PROSITE" id="PS50156"/>
    </source>
</evidence>
<feature type="transmembrane region" description="Helical" evidence="6">
    <location>
        <begin position="357"/>
        <end position="385"/>
    </location>
</feature>
<feature type="transmembrane region" description="Helical" evidence="6">
    <location>
        <begin position="406"/>
        <end position="433"/>
    </location>
</feature>
<feature type="transmembrane region" description="Helical" evidence="6">
    <location>
        <begin position="642"/>
        <end position="664"/>
    </location>
</feature>
<comment type="caution">
    <text evidence="8">The sequence shown here is derived from an EMBL/GenBank/DDBJ whole genome shotgun (WGS) entry which is preliminary data.</text>
</comment>
<keyword evidence="5 6" id="KW-0472">Membrane</keyword>
<dbReference type="EMBL" id="BAABFL010000016">
    <property type="protein sequence ID" value="GAA4647950.1"/>
    <property type="molecule type" value="Genomic_DNA"/>
</dbReference>
<name>A0ABP8UXW7_9GAMM</name>
<keyword evidence="3 6" id="KW-0812">Transmembrane</keyword>
<evidence type="ECO:0000256" key="6">
    <source>
        <dbReference type="SAM" id="Phobius"/>
    </source>
</evidence>
<keyword evidence="9" id="KW-1185">Reference proteome</keyword>
<accession>A0ABP8UXW7</accession>
<evidence type="ECO:0000256" key="4">
    <source>
        <dbReference type="ARBA" id="ARBA00022989"/>
    </source>
</evidence>
<protein>
    <submittedName>
        <fullName evidence="8">RND family transporter</fullName>
    </submittedName>
</protein>
<feature type="transmembrane region" description="Helical" evidence="6">
    <location>
        <begin position="328"/>
        <end position="351"/>
    </location>
</feature>
<dbReference type="PROSITE" id="PS50156">
    <property type="entry name" value="SSD"/>
    <property type="match status" value="1"/>
</dbReference>
<dbReference type="SUPFAM" id="SSF82866">
    <property type="entry name" value="Multidrug efflux transporter AcrB transmembrane domain"/>
    <property type="match status" value="2"/>
</dbReference>
<feature type="transmembrane region" description="Helical" evidence="6">
    <location>
        <begin position="21"/>
        <end position="39"/>
    </location>
</feature>
<dbReference type="InterPro" id="IPR050545">
    <property type="entry name" value="Mycobact_MmpL"/>
</dbReference>
<feature type="transmembrane region" description="Helical" evidence="6">
    <location>
        <begin position="670"/>
        <end position="690"/>
    </location>
</feature>
<sequence length="791" mass="87509">MSSHHLNTEPVLERLFFNNRVFFLAFFLLATVVLGWQAMQYRIDASFEKMIPLKHPFIQNWMERRDELGSGGNSLRISVEAKEGDIFDAGYMESLRRLTDDVFYLPGVDRAALKSLWTANVRWLEVTEDGFEGGPVIPQTYDGSRQSLEELRVNILRSGQVGSLVANNFRSSIIEFPLLEFNPETGEKLDYKALSQKLEELRTKYSVQGVDLHIIGFAKILGDLFEGVDAIKIFFLLAIAITLVLLFAYSRCLKSTLVAVFCSLVAVVWQLGLLTAMGFGIDLYSILVPFLVFAIGVSHGVQIINNIGIESAHDATPLDAARRTFRTLYIPGMLALVSDAIGFLTLLVIEISVIRDLAIAASIGVAVIILTNLVLLPVLMSYIGVSRRASDRLKVTEKKEAITWRAMSYFAHPVVAPLSVVLAVAGFGASYYFSQDLKIGDLDPGAPELRADSRYNLDNKFITENYSTSADTFITMVETDTEQCSSYAFMDALDRYMWHMKNVDGVQDAVSMVTVAKQVIKGLNEGNPKWQALSRNQYVLNNAISNQTAQQLYNKDCSLAPVLIFLEDHKAETLQRVVQATEAFAVENNQDGLTFLMATGNAGVEAATNEVIGYAQNQMLVFVYGVVSILCLITFRSVRALICIIVPLALTSLLCQALMAQLGIGIKVATLPVIALGVGIGVDYGIYIYTRLEGFLRQGMPLQQAYYMTLRTTGKAVIFTGITLAIGVGTWIFSPIKFQADMGMLLTFMFVWNMIGAIWLMPALARFVLRPELLATKAREEAVLKSQVPAG</sequence>
<dbReference type="InterPro" id="IPR000731">
    <property type="entry name" value="SSD"/>
</dbReference>
<feature type="transmembrane region" description="Helical" evidence="6">
    <location>
        <begin position="745"/>
        <end position="769"/>
    </location>
</feature>
<dbReference type="PANTHER" id="PTHR33406">
    <property type="entry name" value="MEMBRANE PROTEIN MJ1562-RELATED"/>
    <property type="match status" value="1"/>
</dbReference>
<comment type="subcellular location">
    <subcellularLocation>
        <location evidence="1">Cell membrane</location>
        <topology evidence="1">Multi-pass membrane protein</topology>
    </subcellularLocation>
</comment>
<evidence type="ECO:0000256" key="2">
    <source>
        <dbReference type="ARBA" id="ARBA00022475"/>
    </source>
</evidence>
<dbReference type="RefSeq" id="WP_345192973.1">
    <property type="nucleotide sequence ID" value="NZ_BAABFL010000016.1"/>
</dbReference>
<evidence type="ECO:0000256" key="5">
    <source>
        <dbReference type="ARBA" id="ARBA00023136"/>
    </source>
</evidence>
<feature type="transmembrane region" description="Helical" evidence="6">
    <location>
        <begin position="256"/>
        <end position="277"/>
    </location>
</feature>
<reference evidence="9" key="1">
    <citation type="journal article" date="2019" name="Int. J. Syst. Evol. Microbiol.">
        <title>The Global Catalogue of Microorganisms (GCM) 10K type strain sequencing project: providing services to taxonomists for standard genome sequencing and annotation.</title>
        <authorList>
            <consortium name="The Broad Institute Genomics Platform"/>
            <consortium name="The Broad Institute Genome Sequencing Center for Infectious Disease"/>
            <person name="Wu L."/>
            <person name="Ma J."/>
        </authorList>
    </citation>
    <scope>NUCLEOTIDE SEQUENCE [LARGE SCALE GENOMIC DNA]</scope>
    <source>
        <strain evidence="9">JCM 17805</strain>
    </source>
</reference>
<proteinExistence type="predicted"/>
<evidence type="ECO:0000256" key="3">
    <source>
        <dbReference type="ARBA" id="ARBA00022692"/>
    </source>
</evidence>
<feature type="transmembrane region" description="Helical" evidence="6">
    <location>
        <begin position="230"/>
        <end position="249"/>
    </location>
</feature>
<feature type="transmembrane region" description="Helical" evidence="6">
    <location>
        <begin position="716"/>
        <end position="733"/>
    </location>
</feature>
<evidence type="ECO:0000256" key="1">
    <source>
        <dbReference type="ARBA" id="ARBA00004651"/>
    </source>
</evidence>
<dbReference type="InterPro" id="IPR004869">
    <property type="entry name" value="MMPL_dom"/>
</dbReference>
<evidence type="ECO:0000313" key="8">
    <source>
        <dbReference type="EMBL" id="GAA4647950.1"/>
    </source>
</evidence>
<feature type="domain" description="SSD" evidence="7">
    <location>
        <begin position="257"/>
        <end position="382"/>
    </location>
</feature>
<gene>
    <name evidence="8" type="ORF">GCM10023116_02120</name>
</gene>
<dbReference type="PANTHER" id="PTHR33406:SF10">
    <property type="entry name" value="SSD DOMAIN-CONTAINING PROTEIN"/>
    <property type="match status" value="1"/>
</dbReference>
<dbReference type="Gene3D" id="1.20.1640.10">
    <property type="entry name" value="Multidrug efflux transporter AcrB transmembrane domain"/>
    <property type="match status" value="2"/>
</dbReference>
<evidence type="ECO:0000313" key="9">
    <source>
        <dbReference type="Proteomes" id="UP001500604"/>
    </source>
</evidence>
<feature type="transmembrane region" description="Helical" evidence="6">
    <location>
        <begin position="619"/>
        <end position="635"/>
    </location>
</feature>
<keyword evidence="4 6" id="KW-1133">Transmembrane helix</keyword>
<organism evidence="8 9">
    <name type="scientific">Kistimonas scapharcae</name>
    <dbReference type="NCBI Taxonomy" id="1036133"/>
    <lineage>
        <taxon>Bacteria</taxon>
        <taxon>Pseudomonadati</taxon>
        <taxon>Pseudomonadota</taxon>
        <taxon>Gammaproteobacteria</taxon>
        <taxon>Oceanospirillales</taxon>
        <taxon>Endozoicomonadaceae</taxon>
        <taxon>Kistimonas</taxon>
    </lineage>
</organism>
<dbReference type="Proteomes" id="UP001500604">
    <property type="component" value="Unassembled WGS sequence"/>
</dbReference>
<feature type="transmembrane region" description="Helical" evidence="6">
    <location>
        <begin position="283"/>
        <end position="307"/>
    </location>
</feature>